<evidence type="ECO:0000313" key="2">
    <source>
        <dbReference type="EMBL" id="HIU59581.1"/>
    </source>
</evidence>
<dbReference type="Pfam" id="PF13320">
    <property type="entry name" value="GH123_cat"/>
    <property type="match status" value="1"/>
</dbReference>
<dbReference type="InterPro" id="IPR025150">
    <property type="entry name" value="GH123_cat"/>
</dbReference>
<protein>
    <submittedName>
        <fullName evidence="2">DUF4091 domain-containing protein</fullName>
    </submittedName>
</protein>
<sequence>MAHYQIVAVDSMEKIFPDTQPKLLRHSAEMLKNERYSFQLACYSETPERFVRLRIDSPFADRIRWKAEEYVPVYLAAYPESDDYLISRNSGIFPDVLREPDGRDIALRPGKQTPLFVEVKGFPPGMHRLGFALVGEKGEELCSCEFTLTVLDAESVKSDLIWTNWLHCDCIGEFREEEFFSERYFGVWENYVRSAVEHGATMLFTPLFTPPLDTAYGYERPTVQTVGVKKSRAGWEFDLSVLEEYIDRAFGLGIGYIEFSHLFSQWGAEFAPKIVGTEEGVKRRFFGWDTPSDGEEYLSFLDAFLPCLTEWITRKQIADRVFFHLSDEPPEERAPAYDRAAGHVRKLLRGFRIMDALSDKSLYESGIVDCPVVNVNRTESFIREGISPWAYYCCDSGEYCTNRWMSMPLQRVRVLGIMLYYLNIRGFLHWGFNFYFSQLSKSRINPYLVTDAGGAFPAGDAFVVYPGTDGPVESLRHEALLDAVQDYRALRALEKKIGRAETVRFLQEEGVRGFREYPRSAEWHAALRHKINCMLTER</sequence>
<dbReference type="EMBL" id="DVMZ01000150">
    <property type="protein sequence ID" value="HIU59581.1"/>
    <property type="molecule type" value="Genomic_DNA"/>
</dbReference>
<reference evidence="2" key="2">
    <citation type="journal article" date="2021" name="PeerJ">
        <title>Extensive microbial diversity within the chicken gut microbiome revealed by metagenomics and culture.</title>
        <authorList>
            <person name="Gilroy R."/>
            <person name="Ravi A."/>
            <person name="Getino M."/>
            <person name="Pursley I."/>
            <person name="Horton D.L."/>
            <person name="Alikhan N.F."/>
            <person name="Baker D."/>
            <person name="Gharbi K."/>
            <person name="Hall N."/>
            <person name="Watson M."/>
            <person name="Adriaenssens E.M."/>
            <person name="Foster-Nyarko E."/>
            <person name="Jarju S."/>
            <person name="Secka A."/>
            <person name="Antonio M."/>
            <person name="Oren A."/>
            <person name="Chaudhuri R.R."/>
            <person name="La Ragione R."/>
            <person name="Hildebrand F."/>
            <person name="Pallen M.J."/>
        </authorList>
    </citation>
    <scope>NUCLEOTIDE SEQUENCE</scope>
    <source>
        <strain evidence="2">11687</strain>
    </source>
</reference>
<proteinExistence type="predicted"/>
<feature type="domain" description="Glycoside hydrolase 123 catalytic" evidence="1">
    <location>
        <begin position="165"/>
        <end position="492"/>
    </location>
</feature>
<gene>
    <name evidence="2" type="ORF">IAC57_05695</name>
</gene>
<evidence type="ECO:0000259" key="1">
    <source>
        <dbReference type="Pfam" id="PF13320"/>
    </source>
</evidence>
<dbReference type="Proteomes" id="UP000824081">
    <property type="component" value="Unassembled WGS sequence"/>
</dbReference>
<name>A0A9D1MG61_9FIRM</name>
<comment type="caution">
    <text evidence="2">The sequence shown here is derived from an EMBL/GenBank/DDBJ whole genome shotgun (WGS) entry which is preliminary data.</text>
</comment>
<organism evidence="2 3">
    <name type="scientific">Candidatus Scatosoma pullistercoris</name>
    <dbReference type="NCBI Taxonomy" id="2840934"/>
    <lineage>
        <taxon>Bacteria</taxon>
        <taxon>Bacillati</taxon>
        <taxon>Bacillota</taxon>
        <taxon>Clostridia</taxon>
        <taxon>Candidatus Scatosoma</taxon>
    </lineage>
</organism>
<evidence type="ECO:0000313" key="3">
    <source>
        <dbReference type="Proteomes" id="UP000824081"/>
    </source>
</evidence>
<accession>A0A9D1MG61</accession>
<reference evidence="2" key="1">
    <citation type="submission" date="2020-10" db="EMBL/GenBank/DDBJ databases">
        <authorList>
            <person name="Gilroy R."/>
        </authorList>
    </citation>
    <scope>NUCLEOTIDE SEQUENCE</scope>
    <source>
        <strain evidence="2">11687</strain>
    </source>
</reference>
<dbReference type="AlphaFoldDB" id="A0A9D1MG61"/>